<dbReference type="EMBL" id="JAHHIF010000014">
    <property type="protein sequence ID" value="MBW4545306.1"/>
    <property type="molecule type" value="Genomic_DNA"/>
</dbReference>
<accession>A0A951PL79</accession>
<protein>
    <submittedName>
        <fullName evidence="1">BrnA antitoxin family protein</fullName>
    </submittedName>
</protein>
<sequence>MTDEEIDYSYIPPLTEEFFEKAVLRVPAAQADNLIQLDPEVMAWFRSQGAEYRSLINSVLRRYMENSSGRQSV</sequence>
<dbReference type="Pfam" id="PF14384">
    <property type="entry name" value="BrnA_antitoxin"/>
    <property type="match status" value="1"/>
</dbReference>
<dbReference type="AlphaFoldDB" id="A0A951PL79"/>
<comment type="caution">
    <text evidence="1">The sequence shown here is derived from an EMBL/GenBank/DDBJ whole genome shotgun (WGS) entry which is preliminary data.</text>
</comment>
<dbReference type="InterPro" id="IPR025528">
    <property type="entry name" value="BrnA_antitoxin"/>
</dbReference>
<evidence type="ECO:0000313" key="1">
    <source>
        <dbReference type="EMBL" id="MBW4545306.1"/>
    </source>
</evidence>
<evidence type="ECO:0000313" key="2">
    <source>
        <dbReference type="Proteomes" id="UP000753908"/>
    </source>
</evidence>
<name>A0A951PL79_9CYAN</name>
<proteinExistence type="predicted"/>
<organism evidence="1 2">
    <name type="scientific">Symplocastrum torsivum CPER-KK1</name>
    <dbReference type="NCBI Taxonomy" id="450513"/>
    <lineage>
        <taxon>Bacteria</taxon>
        <taxon>Bacillati</taxon>
        <taxon>Cyanobacteriota</taxon>
        <taxon>Cyanophyceae</taxon>
        <taxon>Oscillatoriophycideae</taxon>
        <taxon>Oscillatoriales</taxon>
        <taxon>Microcoleaceae</taxon>
        <taxon>Symplocastrum</taxon>
    </lineage>
</organism>
<gene>
    <name evidence="1" type="ORF">KME25_12795</name>
</gene>
<dbReference type="Proteomes" id="UP000753908">
    <property type="component" value="Unassembled WGS sequence"/>
</dbReference>
<reference evidence="1" key="2">
    <citation type="journal article" date="2022" name="Microbiol. Resour. Announc.">
        <title>Metagenome Sequencing to Explore Phylogenomics of Terrestrial Cyanobacteria.</title>
        <authorList>
            <person name="Ward R.D."/>
            <person name="Stajich J.E."/>
            <person name="Johansen J.R."/>
            <person name="Huntemann M."/>
            <person name="Clum A."/>
            <person name="Foster B."/>
            <person name="Foster B."/>
            <person name="Roux S."/>
            <person name="Palaniappan K."/>
            <person name="Varghese N."/>
            <person name="Mukherjee S."/>
            <person name="Reddy T.B.K."/>
            <person name="Daum C."/>
            <person name="Copeland A."/>
            <person name="Chen I.A."/>
            <person name="Ivanova N.N."/>
            <person name="Kyrpides N.C."/>
            <person name="Shapiro N."/>
            <person name="Eloe-Fadrosh E.A."/>
            <person name="Pietrasiak N."/>
        </authorList>
    </citation>
    <scope>NUCLEOTIDE SEQUENCE</scope>
    <source>
        <strain evidence="1">CPER-KK1</strain>
    </source>
</reference>
<reference evidence="1" key="1">
    <citation type="submission" date="2021-05" db="EMBL/GenBank/DDBJ databases">
        <authorList>
            <person name="Pietrasiak N."/>
            <person name="Ward R."/>
            <person name="Stajich J.E."/>
            <person name="Kurbessoian T."/>
        </authorList>
    </citation>
    <scope>NUCLEOTIDE SEQUENCE</scope>
    <source>
        <strain evidence="1">CPER-KK1</strain>
    </source>
</reference>